<evidence type="ECO:0000313" key="3">
    <source>
        <dbReference type="Proteomes" id="UP000313390"/>
    </source>
</evidence>
<dbReference type="EMBL" id="VEWK01000013">
    <property type="protein sequence ID" value="TNV09450.1"/>
    <property type="molecule type" value="Genomic_DNA"/>
</dbReference>
<reference evidence="2" key="2">
    <citation type="submission" date="2019-06" db="EMBL/GenBank/DDBJ databases">
        <authorList>
            <person name="Hu M."/>
        </authorList>
    </citation>
    <scope>NUCLEOTIDE SEQUENCE</scope>
    <source>
        <strain evidence="2">08RB2639</strain>
    </source>
</reference>
<organism evidence="2 3">
    <name type="scientific">Brucella pecoris</name>
    <dbReference type="NCBI Taxonomy" id="867683"/>
    <lineage>
        <taxon>Bacteria</taxon>
        <taxon>Pseudomonadati</taxon>
        <taxon>Pseudomonadota</taxon>
        <taxon>Alphaproteobacteria</taxon>
        <taxon>Hyphomicrobiales</taxon>
        <taxon>Brucellaceae</taxon>
        <taxon>Brucella/Ochrobactrum group</taxon>
        <taxon>Brucella</taxon>
    </lineage>
</organism>
<dbReference type="RefSeq" id="WP_140022477.1">
    <property type="nucleotide sequence ID" value="NZ_JACIEX010000005.1"/>
</dbReference>
<name>A0A5C5CDP7_9HYPH</name>
<dbReference type="EMBL" id="JACIEX010000005">
    <property type="protein sequence ID" value="MBB4094078.1"/>
    <property type="molecule type" value="Genomic_DNA"/>
</dbReference>
<dbReference type="Proteomes" id="UP000313390">
    <property type="component" value="Unassembled WGS sequence"/>
</dbReference>
<dbReference type="AlphaFoldDB" id="A0A5C5CDP7"/>
<sequence length="90" mass="10523">MRVNEKKQPDALFALENPICDAENAISILMNILHSRFDQDHAEVTGDTNHWYLSDNEISDFMYIGHQAKRHIHQIKEGFNMAIEQRRADQ</sequence>
<evidence type="ECO:0000313" key="2">
    <source>
        <dbReference type="EMBL" id="TNV09450.1"/>
    </source>
</evidence>
<evidence type="ECO:0000313" key="1">
    <source>
        <dbReference type="EMBL" id="MBB4094078.1"/>
    </source>
</evidence>
<accession>A0A5C5CDP7</accession>
<reference evidence="2 3" key="1">
    <citation type="journal article" date="2011" name="Int. J. Syst. Evol. Microbiol.">
        <title>Ochrobactrum pecoris sp. nov., isolated from farm animals.</title>
        <authorList>
            <person name="Kampfer P."/>
            <person name="Huber B."/>
            <person name="Busse H.J."/>
            <person name="Scholz H.C."/>
            <person name="Tomaso H."/>
            <person name="Hotzel H."/>
            <person name="Melzer F."/>
        </authorList>
    </citation>
    <scope>NUCLEOTIDE SEQUENCE [LARGE SCALE GENOMIC DNA]</scope>
    <source>
        <strain evidence="2 3">08RB2639</strain>
    </source>
</reference>
<evidence type="ECO:0000313" key="4">
    <source>
        <dbReference type="Proteomes" id="UP000553980"/>
    </source>
</evidence>
<keyword evidence="4" id="KW-1185">Reference proteome</keyword>
<comment type="caution">
    <text evidence="2">The sequence shown here is derived from an EMBL/GenBank/DDBJ whole genome shotgun (WGS) entry which is preliminary data.</text>
</comment>
<protein>
    <submittedName>
        <fullName evidence="2">Uncharacterized protein</fullName>
    </submittedName>
</protein>
<dbReference type="Proteomes" id="UP000553980">
    <property type="component" value="Unassembled WGS sequence"/>
</dbReference>
<proteinExistence type="predicted"/>
<gene>
    <name evidence="2" type="ORF">FIB18_20535</name>
    <name evidence="1" type="ORF">GGQ79_002597</name>
</gene>
<reference evidence="1 4" key="3">
    <citation type="submission" date="2020-08" db="EMBL/GenBank/DDBJ databases">
        <title>Genomic Encyclopedia of Type Strains, Phase IV (KMG-IV): sequencing the most valuable type-strain genomes for metagenomic binning, comparative biology and taxonomic classification.</title>
        <authorList>
            <person name="Goeker M."/>
        </authorList>
    </citation>
    <scope>NUCLEOTIDE SEQUENCE [LARGE SCALE GENOMIC DNA]</scope>
    <source>
        <strain evidence="1 4">DSM 23868</strain>
    </source>
</reference>